<dbReference type="EMBL" id="JBFOLJ010000009">
    <property type="protein sequence ID" value="KAL2509136.1"/>
    <property type="molecule type" value="Genomic_DNA"/>
</dbReference>
<keyword evidence="3" id="KW-0328">Glycosyltransferase</keyword>
<dbReference type="Gene3D" id="3.40.50.2000">
    <property type="entry name" value="Glycogen Phosphorylase B"/>
    <property type="match status" value="2"/>
</dbReference>
<dbReference type="Proteomes" id="UP001604277">
    <property type="component" value="Unassembled WGS sequence"/>
</dbReference>
<dbReference type="FunFam" id="3.40.50.2000:FF:000047">
    <property type="entry name" value="Glycosyltransferase"/>
    <property type="match status" value="1"/>
</dbReference>
<gene>
    <name evidence="6" type="ORF">Fot_32783</name>
</gene>
<dbReference type="InterPro" id="IPR035595">
    <property type="entry name" value="UDP_glycos_trans_CS"/>
</dbReference>
<accession>A0ABD1T8S2</accession>
<reference evidence="7" key="1">
    <citation type="submission" date="2024-07" db="EMBL/GenBank/DDBJ databases">
        <title>Two chromosome-level genome assemblies of Korean endemic species Abeliophyllum distichum and Forsythia ovata (Oleaceae).</title>
        <authorList>
            <person name="Jang H."/>
        </authorList>
    </citation>
    <scope>NUCLEOTIDE SEQUENCE [LARGE SCALE GENOMIC DNA]</scope>
</reference>
<dbReference type="InterPro" id="IPR002213">
    <property type="entry name" value="UDP_glucos_trans"/>
</dbReference>
<name>A0ABD1T8S2_9LAMI</name>
<comment type="similarity">
    <text evidence="1 3">Belongs to the UDP-glycosyltransferase family.</text>
</comment>
<dbReference type="PANTHER" id="PTHR48047:SF229">
    <property type="entry name" value="UDP-GLYCOSYLTRANSFERASE 73C3-RELATED"/>
    <property type="match status" value="1"/>
</dbReference>
<evidence type="ECO:0000256" key="5">
    <source>
        <dbReference type="SAM" id="MobiDB-lite"/>
    </source>
</evidence>
<dbReference type="PROSITE" id="PS00375">
    <property type="entry name" value="UDPGT"/>
    <property type="match status" value="1"/>
</dbReference>
<dbReference type="AlphaFoldDB" id="A0ABD1T8S2"/>
<proteinExistence type="inferred from homology"/>
<dbReference type="EC" id="2.4.1.-" evidence="4"/>
<evidence type="ECO:0000313" key="6">
    <source>
        <dbReference type="EMBL" id="KAL2509136.1"/>
    </source>
</evidence>
<evidence type="ECO:0000256" key="4">
    <source>
        <dbReference type="RuleBase" id="RU362057"/>
    </source>
</evidence>
<dbReference type="SUPFAM" id="SSF53756">
    <property type="entry name" value="UDP-Glycosyltransferase/glycogen phosphorylase"/>
    <property type="match status" value="1"/>
</dbReference>
<dbReference type="GO" id="GO:0016757">
    <property type="term" value="F:glycosyltransferase activity"/>
    <property type="evidence" value="ECO:0007669"/>
    <property type="project" value="UniProtKB-KW"/>
</dbReference>
<comment type="caution">
    <text evidence="6">The sequence shown here is derived from an EMBL/GenBank/DDBJ whole genome shotgun (WGS) entry which is preliminary data.</text>
</comment>
<evidence type="ECO:0000313" key="7">
    <source>
        <dbReference type="Proteomes" id="UP001604277"/>
    </source>
</evidence>
<keyword evidence="7" id="KW-1185">Reference proteome</keyword>
<feature type="compositionally biased region" description="Basic residues" evidence="5">
    <location>
        <begin position="433"/>
        <end position="442"/>
    </location>
</feature>
<evidence type="ECO:0000256" key="3">
    <source>
        <dbReference type="RuleBase" id="RU003718"/>
    </source>
</evidence>
<organism evidence="6 7">
    <name type="scientific">Forsythia ovata</name>
    <dbReference type="NCBI Taxonomy" id="205694"/>
    <lineage>
        <taxon>Eukaryota</taxon>
        <taxon>Viridiplantae</taxon>
        <taxon>Streptophyta</taxon>
        <taxon>Embryophyta</taxon>
        <taxon>Tracheophyta</taxon>
        <taxon>Spermatophyta</taxon>
        <taxon>Magnoliopsida</taxon>
        <taxon>eudicotyledons</taxon>
        <taxon>Gunneridae</taxon>
        <taxon>Pentapetalae</taxon>
        <taxon>asterids</taxon>
        <taxon>lamiids</taxon>
        <taxon>Lamiales</taxon>
        <taxon>Oleaceae</taxon>
        <taxon>Forsythieae</taxon>
        <taxon>Forsythia</taxon>
    </lineage>
</organism>
<dbReference type="Pfam" id="PF00201">
    <property type="entry name" value="UDPGT"/>
    <property type="match status" value="1"/>
</dbReference>
<keyword evidence="2 3" id="KW-0808">Transferase</keyword>
<sequence>MAIHEQKLHFVLLAQGHTIPMVDIARLLAKRGVINVTILTTPLNHNRFKAVVARAIHSGLHIRVVELKFPSVEAGLPEGCENFDMIPSMDFALKFFAAAGMLRDQVEELLQKETKPAPSCLISDMCFPWTTNVARNCGIPRILFHGTSCFSLLCLHILEISKDFENIASDTEYFVVAGLPDRIELTKAQLRGTINQMTSDWNDVRELMKEAETDAFGVVANTFEELEPEYLKEYIKVKAKRFGVLVQFLYATKKSWIRLKEESNSVLYVCLGSLTRLATAQLIELGLGLEASNRPFVWVIRNISDEFQAWFVEEKFVERIKGRGLLIHGWAPQVLILSHPAIEGFITHCGWNSTLEGICAGVPMITWPIFAEQFCNEKFIVNVLKTGLRVGVEIPVFFGDEEKTGVLVTNNDITTVIDRLMDGGEEGEERRERAKKLGKKAKMAPEEGGSSYQNMTLLIQDIMQHANF</sequence>
<dbReference type="CDD" id="cd03784">
    <property type="entry name" value="GT1_Gtf-like"/>
    <property type="match status" value="1"/>
</dbReference>
<protein>
    <recommendedName>
        <fullName evidence="4">Glycosyltransferase</fullName>
        <ecNumber evidence="4">2.4.1.-</ecNumber>
    </recommendedName>
</protein>
<evidence type="ECO:0000256" key="1">
    <source>
        <dbReference type="ARBA" id="ARBA00009995"/>
    </source>
</evidence>
<evidence type="ECO:0000256" key="2">
    <source>
        <dbReference type="ARBA" id="ARBA00022679"/>
    </source>
</evidence>
<feature type="region of interest" description="Disordered" evidence="5">
    <location>
        <begin position="422"/>
        <end position="448"/>
    </location>
</feature>
<dbReference type="PANTHER" id="PTHR48047">
    <property type="entry name" value="GLYCOSYLTRANSFERASE"/>
    <property type="match status" value="1"/>
</dbReference>